<dbReference type="Proteomes" id="UP000635983">
    <property type="component" value="Unassembled WGS sequence"/>
</dbReference>
<dbReference type="EMBL" id="BMPO01000005">
    <property type="protein sequence ID" value="GGJ97507.1"/>
    <property type="molecule type" value="Genomic_DNA"/>
</dbReference>
<sequence>MPYDAMEQSAPYLRIAAPDRLTLSACATDVAAFSEWLGALPRHQLGIVAQQLSTMLLELNRLHATPALLLQLLDRLRTDVQTTCHQLDGKVAQTSMQDERTRKVVTLCQALQTQLAAGYKRVALECLRGLDRDDALATQALQRALSTLGGPLLRTARRYCHAPTGLWLEAHQLHGLARQHALHSTPAPDDLIAVGHQSIDEAYLALLLFGSARTNQLRPYAIEIVYTWLRDNSSRAYLTPANHSECRFIVAAGEDTAPRDKQSISLDSDAKLGIVTTSLIASLSSDTDTSAKRLGADVTAHLQRTWTQCARRRFNRTPGQGTLRVCVGMAAVHTLFADGESFAAQLKSTARDRTARFRLNNDADVWAEALTGEAPTDWLGMPSEKVEFRVTAEEATPEKIEHFEPEILDHGPGGYCLRWPDDTPAVPLSGEILAVQDLQHRWTLAVVRWISRHRLDTRMGIQLIAPNAQPCGLRLIQKIGEQTEYVRALLIPENALLSRPAMIITPRLPFQEQSKVSVNLRGEERRALLIEQHDATASFSQFTFRWLAAMGEITDDTGLSLAPRTPSSSAPSIWTR</sequence>
<evidence type="ECO:0008006" key="3">
    <source>
        <dbReference type="Google" id="ProtNLM"/>
    </source>
</evidence>
<keyword evidence="2" id="KW-1185">Reference proteome</keyword>
<reference evidence="1" key="2">
    <citation type="submission" date="2020-09" db="EMBL/GenBank/DDBJ databases">
        <authorList>
            <person name="Sun Q."/>
            <person name="Ohkuma M."/>
        </authorList>
    </citation>
    <scope>NUCLEOTIDE SEQUENCE</scope>
    <source>
        <strain evidence="1">JCM 30078</strain>
    </source>
</reference>
<gene>
    <name evidence="1" type="ORF">GCM10009304_24250</name>
</gene>
<reference evidence="1" key="1">
    <citation type="journal article" date="2014" name="Int. J. Syst. Evol. Microbiol.">
        <title>Complete genome sequence of Corynebacterium casei LMG S-19264T (=DSM 44701T), isolated from a smear-ripened cheese.</title>
        <authorList>
            <consortium name="US DOE Joint Genome Institute (JGI-PGF)"/>
            <person name="Walter F."/>
            <person name="Albersmeier A."/>
            <person name="Kalinowski J."/>
            <person name="Ruckert C."/>
        </authorList>
    </citation>
    <scope>NUCLEOTIDE SEQUENCE</scope>
    <source>
        <strain evidence="1">JCM 30078</strain>
    </source>
</reference>
<organism evidence="1 2">
    <name type="scientific">Pseudomonas matsuisoli</name>
    <dbReference type="NCBI Taxonomy" id="1515666"/>
    <lineage>
        <taxon>Bacteria</taxon>
        <taxon>Pseudomonadati</taxon>
        <taxon>Pseudomonadota</taxon>
        <taxon>Gammaproteobacteria</taxon>
        <taxon>Pseudomonadales</taxon>
        <taxon>Pseudomonadaceae</taxon>
        <taxon>Pseudomonas</taxon>
    </lineage>
</organism>
<dbReference type="AlphaFoldDB" id="A0A917UYX8"/>
<accession>A0A917UYX8</accession>
<name>A0A917UYX8_9PSED</name>
<proteinExistence type="predicted"/>
<evidence type="ECO:0000313" key="1">
    <source>
        <dbReference type="EMBL" id="GGJ97507.1"/>
    </source>
</evidence>
<evidence type="ECO:0000313" key="2">
    <source>
        <dbReference type="Proteomes" id="UP000635983"/>
    </source>
</evidence>
<protein>
    <recommendedName>
        <fullName evidence="3">Molecular chaperone</fullName>
    </recommendedName>
</protein>
<comment type="caution">
    <text evidence="1">The sequence shown here is derived from an EMBL/GenBank/DDBJ whole genome shotgun (WGS) entry which is preliminary data.</text>
</comment>